<proteinExistence type="inferred from homology"/>
<dbReference type="AlphaFoldDB" id="A0A8C5NSD8"/>
<organism evidence="10 11">
    <name type="scientific">Junco hyemalis</name>
    <name type="common">Dark-eyed junco</name>
    <dbReference type="NCBI Taxonomy" id="40217"/>
    <lineage>
        <taxon>Eukaryota</taxon>
        <taxon>Metazoa</taxon>
        <taxon>Chordata</taxon>
        <taxon>Craniata</taxon>
        <taxon>Vertebrata</taxon>
        <taxon>Euteleostomi</taxon>
        <taxon>Archelosauria</taxon>
        <taxon>Archosauria</taxon>
        <taxon>Dinosauria</taxon>
        <taxon>Saurischia</taxon>
        <taxon>Theropoda</taxon>
        <taxon>Coelurosauria</taxon>
        <taxon>Aves</taxon>
        <taxon>Neognathae</taxon>
        <taxon>Neoaves</taxon>
        <taxon>Telluraves</taxon>
        <taxon>Australaves</taxon>
        <taxon>Passeriformes</taxon>
        <taxon>Passerellidae</taxon>
        <taxon>Junco</taxon>
    </lineage>
</organism>
<comment type="similarity">
    <text evidence="2">Belongs to the TMEM14 family.</text>
</comment>
<reference evidence="10" key="1">
    <citation type="submission" date="2025-08" db="UniProtKB">
        <authorList>
            <consortium name="Ensembl"/>
        </authorList>
    </citation>
    <scope>IDENTIFICATION</scope>
</reference>
<feature type="transmembrane region" description="Helical" evidence="9">
    <location>
        <begin position="124"/>
        <end position="149"/>
    </location>
</feature>
<evidence type="ECO:0000256" key="3">
    <source>
        <dbReference type="ARBA" id="ARBA00022692"/>
    </source>
</evidence>
<evidence type="ECO:0000256" key="7">
    <source>
        <dbReference type="ARBA" id="ARBA00037428"/>
    </source>
</evidence>
<dbReference type="GO" id="GO:0006783">
    <property type="term" value="P:heme biosynthetic process"/>
    <property type="evidence" value="ECO:0007669"/>
    <property type="project" value="UniProtKB-KW"/>
</dbReference>
<reference evidence="10" key="2">
    <citation type="submission" date="2025-09" db="UniProtKB">
        <authorList>
            <consortium name="Ensembl"/>
        </authorList>
    </citation>
    <scope>IDENTIFICATION</scope>
</reference>
<evidence type="ECO:0000313" key="11">
    <source>
        <dbReference type="Proteomes" id="UP000694408"/>
    </source>
</evidence>
<keyword evidence="3 9" id="KW-0812">Transmembrane</keyword>
<evidence type="ECO:0000256" key="9">
    <source>
        <dbReference type="SAM" id="Phobius"/>
    </source>
</evidence>
<feature type="transmembrane region" description="Helical" evidence="9">
    <location>
        <begin position="206"/>
        <end position="225"/>
    </location>
</feature>
<evidence type="ECO:0000256" key="6">
    <source>
        <dbReference type="ARBA" id="ARBA00023136"/>
    </source>
</evidence>
<dbReference type="Pfam" id="PF03647">
    <property type="entry name" value="Tmemb_14"/>
    <property type="match status" value="1"/>
</dbReference>
<dbReference type="PANTHER" id="PTHR12668:SF4">
    <property type="entry name" value="TRANSMEMBRANE PROTEIN 14C-RELATED"/>
    <property type="match status" value="1"/>
</dbReference>
<keyword evidence="11" id="KW-1185">Reference proteome</keyword>
<dbReference type="GO" id="GO:0031966">
    <property type="term" value="C:mitochondrial membrane"/>
    <property type="evidence" value="ECO:0007669"/>
    <property type="project" value="TreeGrafter"/>
</dbReference>
<comment type="subcellular location">
    <subcellularLocation>
        <location evidence="1">Membrane</location>
        <topology evidence="1">Multi-pass membrane protein</topology>
    </subcellularLocation>
</comment>
<dbReference type="Proteomes" id="UP000694408">
    <property type="component" value="Unplaced"/>
</dbReference>
<evidence type="ECO:0000256" key="1">
    <source>
        <dbReference type="ARBA" id="ARBA00004141"/>
    </source>
</evidence>
<dbReference type="InterPro" id="IPR005349">
    <property type="entry name" value="TMEM14"/>
</dbReference>
<dbReference type="Gene3D" id="1.10.10.1740">
    <property type="entry name" value="Transmembrane protein 14-like"/>
    <property type="match status" value="1"/>
</dbReference>
<dbReference type="GO" id="GO:0070453">
    <property type="term" value="P:regulation of heme biosynthetic process"/>
    <property type="evidence" value="ECO:0007669"/>
    <property type="project" value="TreeGrafter"/>
</dbReference>
<keyword evidence="6 9" id="KW-0472">Membrane</keyword>
<keyword evidence="5" id="KW-0350">Heme biosynthesis</keyword>
<evidence type="ECO:0000256" key="8">
    <source>
        <dbReference type="ARBA" id="ARBA00039421"/>
    </source>
</evidence>
<dbReference type="Ensembl" id="ENSJHYT00000024773.1">
    <property type="protein sequence ID" value="ENSJHYP00000020535.1"/>
    <property type="gene ID" value="ENSJHYG00000015573.1"/>
</dbReference>
<sequence length="234" mass="24572">MAFFTLASRPAGGLPGAPHVGAKTPAPPSPQPLAAGRTVPCLWGEFSLGFRACSFPFLPQKGRKREVLGGAWLPGLPFRRLLRPGCCGAGRPRRWEPAVSLCPRGGLPNNAACIPWARLRAEALVFGMAVDWLGFGYAALVASGGIIGYAKAGSVPSLAAGLFFGSLAGLGAYQVSQNPNNIWVSLITSGALTAVMGTRFYHSRKFMPAGLIAGVSLLMVGRLALKMLEKPQEK</sequence>
<evidence type="ECO:0000256" key="4">
    <source>
        <dbReference type="ARBA" id="ARBA00022989"/>
    </source>
</evidence>
<keyword evidence="4 9" id="KW-1133">Transmembrane helix</keyword>
<evidence type="ECO:0000256" key="2">
    <source>
        <dbReference type="ARBA" id="ARBA00007590"/>
    </source>
</evidence>
<protein>
    <recommendedName>
        <fullName evidence="8">Transmembrane protein 14C</fullName>
    </recommendedName>
</protein>
<name>A0A8C5NSD8_JUNHY</name>
<evidence type="ECO:0000256" key="5">
    <source>
        <dbReference type="ARBA" id="ARBA00023133"/>
    </source>
</evidence>
<dbReference type="InterPro" id="IPR044890">
    <property type="entry name" value="TMEM14_sf"/>
</dbReference>
<dbReference type="PANTHER" id="PTHR12668">
    <property type="entry name" value="TRANSMEMBRANE PROTEIN 14, 15"/>
    <property type="match status" value="1"/>
</dbReference>
<evidence type="ECO:0000313" key="10">
    <source>
        <dbReference type="Ensembl" id="ENSJHYP00000020535.1"/>
    </source>
</evidence>
<accession>A0A8C5NSD8</accession>
<comment type="function">
    <text evidence="7">Required for normal heme biosynthesis.</text>
</comment>
<feature type="transmembrane region" description="Helical" evidence="9">
    <location>
        <begin position="155"/>
        <end position="175"/>
    </location>
</feature>